<evidence type="ECO:0008006" key="3">
    <source>
        <dbReference type="Google" id="ProtNLM"/>
    </source>
</evidence>
<dbReference type="Proteomes" id="UP000216852">
    <property type="component" value="Unassembled WGS sequence"/>
</dbReference>
<organism evidence="1 2">
    <name type="scientific">Terribacillus saccharophilus</name>
    <dbReference type="NCBI Taxonomy" id="361277"/>
    <lineage>
        <taxon>Bacteria</taxon>
        <taxon>Bacillati</taxon>
        <taxon>Bacillota</taxon>
        <taxon>Bacilli</taxon>
        <taxon>Bacillales</taxon>
        <taxon>Bacillaceae</taxon>
        <taxon>Terribacillus</taxon>
    </lineage>
</organism>
<comment type="caution">
    <text evidence="1">The sequence shown here is derived from an EMBL/GenBank/DDBJ whole genome shotgun (WGS) entry which is preliminary data.</text>
</comment>
<evidence type="ECO:0000313" key="1">
    <source>
        <dbReference type="EMBL" id="PAE00560.1"/>
    </source>
</evidence>
<evidence type="ECO:0000313" key="2">
    <source>
        <dbReference type="Proteomes" id="UP000216852"/>
    </source>
</evidence>
<gene>
    <name evidence="1" type="ORF">CHH48_07270</name>
</gene>
<dbReference type="RefSeq" id="WP_095218473.1">
    <property type="nucleotide sequence ID" value="NZ_NPBJ01000013.1"/>
</dbReference>
<dbReference type="EMBL" id="NPBJ01000013">
    <property type="protein sequence ID" value="PAE00560.1"/>
    <property type="molecule type" value="Genomic_DNA"/>
</dbReference>
<name>A0ABX4H0C4_9BACI</name>
<accession>A0ABX4H0C4</accession>
<sequence>MSANESKLTGLQREAKRQKQAVLENGKYAPIPHRIYREVLPELKEKYDGQTARDCLTLYMYCHAYVNGLSDTAEYYWAYPTVKKIIEDTGLHKDRIKGLFDVLETEGLMITRKVPRNGHAKKMYMPLYESKETSQNPASGI</sequence>
<proteinExistence type="predicted"/>
<keyword evidence="2" id="KW-1185">Reference proteome</keyword>
<protein>
    <recommendedName>
        <fullName evidence="3">Helix-turn-helix domain-containing protein</fullName>
    </recommendedName>
</protein>
<reference evidence="1 2" key="1">
    <citation type="submission" date="2017-07" db="EMBL/GenBank/DDBJ databases">
        <title>Isolation and whole genome analysis of endospore-forming bacteria from heroin.</title>
        <authorList>
            <person name="Kalinowski J."/>
            <person name="Ahrens B."/>
            <person name="Al-Dilaimi A."/>
            <person name="Winkler A."/>
            <person name="Wibberg D."/>
            <person name="Schleenbecker U."/>
            <person name="Ruckert C."/>
            <person name="Wolfel R."/>
            <person name="Grass G."/>
        </authorList>
    </citation>
    <scope>NUCLEOTIDE SEQUENCE [LARGE SCALE GENOMIC DNA]</scope>
    <source>
        <strain evidence="1 2">7517-1</strain>
    </source>
</reference>